<dbReference type="Proteomes" id="UP000217895">
    <property type="component" value="Chromosome"/>
</dbReference>
<evidence type="ECO:0000256" key="3">
    <source>
        <dbReference type="ARBA" id="ARBA00022630"/>
    </source>
</evidence>
<evidence type="ECO:0000256" key="5">
    <source>
        <dbReference type="PIRSR" id="PIRSR000137-2"/>
    </source>
</evidence>
<dbReference type="PIRSF" id="PIRSF000137">
    <property type="entry name" value="Alcohol_oxidase"/>
    <property type="match status" value="1"/>
</dbReference>
<dbReference type="Pfam" id="PF05199">
    <property type="entry name" value="GMC_oxred_C"/>
    <property type="match status" value="1"/>
</dbReference>
<comment type="similarity">
    <text evidence="2">Belongs to the GMC oxidoreductase family.</text>
</comment>
<evidence type="ECO:0000256" key="2">
    <source>
        <dbReference type="ARBA" id="ARBA00010790"/>
    </source>
</evidence>
<protein>
    <submittedName>
        <fullName evidence="7">Choline dehydrogenase</fullName>
    </submittedName>
</protein>
<dbReference type="PANTHER" id="PTHR11552:SF147">
    <property type="entry name" value="CHOLINE DEHYDROGENASE, MITOCHONDRIAL"/>
    <property type="match status" value="1"/>
</dbReference>
<dbReference type="GO" id="GO:0050660">
    <property type="term" value="F:flavin adenine dinucleotide binding"/>
    <property type="evidence" value="ECO:0007669"/>
    <property type="project" value="InterPro"/>
</dbReference>
<dbReference type="InterPro" id="IPR012132">
    <property type="entry name" value="GMC_OxRdtase"/>
</dbReference>
<dbReference type="InterPro" id="IPR007867">
    <property type="entry name" value="GMC_OxRtase_C"/>
</dbReference>
<evidence type="ECO:0000313" key="8">
    <source>
        <dbReference type="Proteomes" id="UP000217895"/>
    </source>
</evidence>
<dbReference type="SUPFAM" id="SSF54373">
    <property type="entry name" value="FAD-linked reductases, C-terminal domain"/>
    <property type="match status" value="1"/>
</dbReference>
<dbReference type="GO" id="GO:0016614">
    <property type="term" value="F:oxidoreductase activity, acting on CH-OH group of donors"/>
    <property type="evidence" value="ECO:0007669"/>
    <property type="project" value="InterPro"/>
</dbReference>
<dbReference type="InterPro" id="IPR000172">
    <property type="entry name" value="GMC_OxRdtase_N"/>
</dbReference>
<evidence type="ECO:0000256" key="1">
    <source>
        <dbReference type="ARBA" id="ARBA00001974"/>
    </source>
</evidence>
<dbReference type="Pfam" id="PF00732">
    <property type="entry name" value="GMC_oxred_N"/>
    <property type="match status" value="1"/>
</dbReference>
<evidence type="ECO:0000256" key="4">
    <source>
        <dbReference type="ARBA" id="ARBA00022827"/>
    </source>
</evidence>
<keyword evidence="3" id="KW-0285">Flavoprotein</keyword>
<evidence type="ECO:0000313" key="7">
    <source>
        <dbReference type="EMBL" id="BAY56842.1"/>
    </source>
</evidence>
<reference evidence="7 8" key="1">
    <citation type="submission" date="2017-06" db="EMBL/GenBank/DDBJ databases">
        <title>Genome sequencing of cyanobaciteial culture collection at National Institute for Environmental Studies (NIES).</title>
        <authorList>
            <person name="Hirose Y."/>
            <person name="Shimura Y."/>
            <person name="Fujisawa T."/>
            <person name="Nakamura Y."/>
            <person name="Kawachi M."/>
        </authorList>
    </citation>
    <scope>NUCLEOTIDE SEQUENCE [LARGE SCALE GENOMIC DNA]</scope>
    <source>
        <strain evidence="7 8">NIES-2135</strain>
    </source>
</reference>
<comment type="cofactor">
    <cofactor evidence="1 5">
        <name>FAD</name>
        <dbReference type="ChEBI" id="CHEBI:57692"/>
    </cofactor>
</comment>
<dbReference type="InterPro" id="IPR036188">
    <property type="entry name" value="FAD/NAD-bd_sf"/>
</dbReference>
<dbReference type="Gene3D" id="3.30.560.10">
    <property type="entry name" value="Glucose Oxidase, domain 3"/>
    <property type="match status" value="1"/>
</dbReference>
<dbReference type="AlphaFoldDB" id="A0A1Z4JJB4"/>
<keyword evidence="8" id="KW-1185">Reference proteome</keyword>
<dbReference type="Gene3D" id="3.50.50.60">
    <property type="entry name" value="FAD/NAD(P)-binding domain"/>
    <property type="match status" value="1"/>
</dbReference>
<proteinExistence type="inferred from homology"/>
<dbReference type="PROSITE" id="PS00624">
    <property type="entry name" value="GMC_OXRED_2"/>
    <property type="match status" value="1"/>
</dbReference>
<gene>
    <name evidence="7" type="ORF">NIES2135_37040</name>
</gene>
<keyword evidence="4 5" id="KW-0274">FAD</keyword>
<organism evidence="7 8">
    <name type="scientific">Leptolyngbya boryana NIES-2135</name>
    <dbReference type="NCBI Taxonomy" id="1973484"/>
    <lineage>
        <taxon>Bacteria</taxon>
        <taxon>Bacillati</taxon>
        <taxon>Cyanobacteriota</taxon>
        <taxon>Cyanophyceae</taxon>
        <taxon>Leptolyngbyales</taxon>
        <taxon>Leptolyngbyaceae</taxon>
        <taxon>Leptolyngbya group</taxon>
        <taxon>Leptolyngbya</taxon>
    </lineage>
</organism>
<feature type="domain" description="Glucose-methanol-choline oxidoreductase N-terminal" evidence="6">
    <location>
        <begin position="257"/>
        <end position="271"/>
    </location>
</feature>
<sequence length="504" mass="55265">MLQQQSFDYVVIGAGSAGCVIANRLSADSDTTVLVLEAGGSAKHSNIDQPSELFSLWGSQHDWSYFTEEQPGLCNRRIFMSRGKVLGGCSSINAMIYVRGSRHDFDGWKNLGNEGWSYDEVLPIFKKSENYAGDVSNFHGMGSELSVRHCPEPTAVSRAFVQAGRELGYGVDWDFNGEQQENGAGIYQVNVTPDGRRCNAAIAFLNPVLHRSNLTIQTQVQVTRILLKGNRAIGVEYIQAGEIQRVYCNQEVILCAGAIDSPKLLMLSGIGSTAQLKAHDVSVQVNLPGVGQNLHDHLMMVLMYRAKQNLEIPTFLGEAGLFVNTDDQHEAPDLQFHFTGNMRGLIPQELSIEDSVFFCAPTLVKPESRGQINLRSANPLDSARIDPNYLSCDRDLKVLRQGIQLARELTHTSSLMEFNGGEFTADVDDLNSLIRTQATTIWHPVGTCKMGQDEMAVVDSKLRVHGVEGLRVADASIMPVIVSGNTNASCIMIGEKAAQMILDK</sequence>
<feature type="binding site" evidence="5">
    <location>
        <position position="222"/>
    </location>
    <ligand>
        <name>FAD</name>
        <dbReference type="ChEBI" id="CHEBI:57692"/>
    </ligand>
</feature>
<dbReference type="SUPFAM" id="SSF51905">
    <property type="entry name" value="FAD/NAD(P)-binding domain"/>
    <property type="match status" value="1"/>
</dbReference>
<feature type="binding site" evidence="5">
    <location>
        <begin position="442"/>
        <end position="443"/>
    </location>
    <ligand>
        <name>FAD</name>
        <dbReference type="ChEBI" id="CHEBI:57692"/>
    </ligand>
</feature>
<dbReference type="EMBL" id="AP018203">
    <property type="protein sequence ID" value="BAY56842.1"/>
    <property type="molecule type" value="Genomic_DNA"/>
</dbReference>
<dbReference type="PANTHER" id="PTHR11552">
    <property type="entry name" value="GLUCOSE-METHANOL-CHOLINE GMC OXIDOREDUCTASE"/>
    <property type="match status" value="1"/>
</dbReference>
<evidence type="ECO:0000259" key="6">
    <source>
        <dbReference type="PROSITE" id="PS00624"/>
    </source>
</evidence>
<name>A0A1Z4JJB4_LEPBY</name>
<accession>A0A1Z4JJB4</accession>
<feature type="binding site" evidence="5">
    <location>
        <position position="85"/>
    </location>
    <ligand>
        <name>FAD</name>
        <dbReference type="ChEBI" id="CHEBI:57692"/>
    </ligand>
</feature>